<protein>
    <recommendedName>
        <fullName evidence="1">Antitoxin Xre/MbcA/ParS-like toxin-binding domain-containing protein</fullName>
    </recommendedName>
</protein>
<dbReference type="InterPro" id="IPR024467">
    <property type="entry name" value="Xre/MbcA/ParS-like_toxin-bd"/>
</dbReference>
<dbReference type="RefSeq" id="WP_074498713.1">
    <property type="nucleotide sequence ID" value="NZ_FOBI01000002.1"/>
</dbReference>
<evidence type="ECO:0000313" key="2">
    <source>
        <dbReference type="EMBL" id="SEK77822.1"/>
    </source>
</evidence>
<evidence type="ECO:0000259" key="1">
    <source>
        <dbReference type="Pfam" id="PF09722"/>
    </source>
</evidence>
<reference evidence="3" key="1">
    <citation type="submission" date="2016-10" db="EMBL/GenBank/DDBJ databases">
        <authorList>
            <person name="Varghese N."/>
            <person name="Submissions S."/>
        </authorList>
    </citation>
    <scope>NUCLEOTIDE SEQUENCE [LARGE SCALE GENOMIC DNA]</scope>
    <source>
        <strain evidence="3">CGMCC 1.9127</strain>
    </source>
</reference>
<dbReference type="AlphaFoldDB" id="A0A1H7JTI3"/>
<organism evidence="2 3">
    <name type="scientific">Colwellia chukchiensis</name>
    <dbReference type="NCBI Taxonomy" id="641665"/>
    <lineage>
        <taxon>Bacteria</taxon>
        <taxon>Pseudomonadati</taxon>
        <taxon>Pseudomonadota</taxon>
        <taxon>Gammaproteobacteria</taxon>
        <taxon>Alteromonadales</taxon>
        <taxon>Colwelliaceae</taxon>
        <taxon>Colwellia</taxon>
    </lineage>
</organism>
<dbReference type="Pfam" id="PF09722">
    <property type="entry name" value="Xre_MbcA_ParS_C"/>
    <property type="match status" value="1"/>
</dbReference>
<gene>
    <name evidence="2" type="ORF">SAMN05216262_102345</name>
</gene>
<accession>A0A1H7JTI3</accession>
<keyword evidence="3" id="KW-1185">Reference proteome</keyword>
<proteinExistence type="predicted"/>
<sequence length="84" mass="9956">MPNQNSKFSVEKLTYSPELEFLKTEHFGIYQELMKQFKFDDRICQEWLTKPKPFLQGKSPFEMLTIDVDAVKAMLVRMRTGDFS</sequence>
<name>A0A1H7JTI3_9GAMM</name>
<dbReference type="Proteomes" id="UP000199297">
    <property type="component" value="Unassembled WGS sequence"/>
</dbReference>
<dbReference type="EMBL" id="FOBI01000002">
    <property type="protein sequence ID" value="SEK77822.1"/>
    <property type="molecule type" value="Genomic_DNA"/>
</dbReference>
<feature type="domain" description="Antitoxin Xre/MbcA/ParS-like toxin-binding" evidence="1">
    <location>
        <begin position="41"/>
        <end position="81"/>
    </location>
</feature>
<evidence type="ECO:0000313" key="3">
    <source>
        <dbReference type="Proteomes" id="UP000199297"/>
    </source>
</evidence>